<evidence type="ECO:0000313" key="13">
    <source>
        <dbReference type="EMBL" id="EAI8859244.1"/>
    </source>
</evidence>
<name>A0A5L8V777_CAMFE</name>
<dbReference type="GeneID" id="61064755"/>
<keyword evidence="12" id="KW-0966">Cell projection</keyword>
<accession>A0A5L8V777</accession>
<evidence type="ECO:0000256" key="7">
    <source>
        <dbReference type="ARBA" id="ARBA00022779"/>
    </source>
</evidence>
<comment type="function">
    <text evidence="1 10">Controls the rotational direction of flagella during chemotaxis.</text>
</comment>
<keyword evidence="14" id="KW-1185">Reference proteome</keyword>
<dbReference type="EMBL" id="AABTCC010000013">
    <property type="protein sequence ID" value="EAI8859244.1"/>
    <property type="molecule type" value="Genomic_DNA"/>
</dbReference>
<dbReference type="PANTHER" id="PTHR35091:SF2">
    <property type="entry name" value="FLAGELLAR PROTEIN FLIL"/>
    <property type="match status" value="1"/>
</dbReference>
<keyword evidence="7 10" id="KW-0283">Flagellar rotation</keyword>
<comment type="caution">
    <text evidence="12">The sequence shown here is derived from an EMBL/GenBank/DDBJ whole genome shotgun (WGS) entry which is preliminary data.</text>
</comment>
<evidence type="ECO:0000256" key="10">
    <source>
        <dbReference type="RuleBase" id="RU364125"/>
    </source>
</evidence>
<evidence type="ECO:0000313" key="12">
    <source>
        <dbReference type="EMBL" id="EAI5407317.1"/>
    </source>
</evidence>
<dbReference type="Pfam" id="PF03748">
    <property type="entry name" value="FliL"/>
    <property type="match status" value="1"/>
</dbReference>
<dbReference type="Proteomes" id="UP000557842">
    <property type="component" value="Unassembled WGS sequence"/>
</dbReference>
<keyword evidence="12" id="KW-0282">Flagellum</keyword>
<evidence type="ECO:0000256" key="8">
    <source>
        <dbReference type="ARBA" id="ARBA00022989"/>
    </source>
</evidence>
<feature type="transmembrane region" description="Helical" evidence="10">
    <location>
        <begin position="17"/>
        <end position="41"/>
    </location>
</feature>
<keyword evidence="9 10" id="KW-0472">Membrane</keyword>
<keyword evidence="8 10" id="KW-1133">Transmembrane helix</keyword>
<keyword evidence="6 10" id="KW-0812">Transmembrane</keyword>
<keyword evidence="5 10" id="KW-0145">Chemotaxis</keyword>
<comment type="subcellular location">
    <subcellularLocation>
        <location evidence="2">Cell membrane</location>
        <topology evidence="2">Single-pass membrane protein</topology>
    </subcellularLocation>
</comment>
<dbReference type="PANTHER" id="PTHR35091">
    <property type="entry name" value="FLAGELLAR PROTEIN FLIL"/>
    <property type="match status" value="1"/>
</dbReference>
<evidence type="ECO:0000256" key="5">
    <source>
        <dbReference type="ARBA" id="ARBA00022500"/>
    </source>
</evidence>
<comment type="similarity">
    <text evidence="3 10">Belongs to the FliL family.</text>
</comment>
<evidence type="ECO:0000313" key="14">
    <source>
        <dbReference type="Proteomes" id="UP000535509"/>
    </source>
</evidence>
<evidence type="ECO:0000256" key="4">
    <source>
        <dbReference type="ARBA" id="ARBA00022475"/>
    </source>
</evidence>
<protein>
    <recommendedName>
        <fullName evidence="10">Flagellar protein FliL</fullName>
    </recommendedName>
</protein>
<dbReference type="GO" id="GO:0006935">
    <property type="term" value="P:chemotaxis"/>
    <property type="evidence" value="ECO:0007669"/>
    <property type="project" value="UniProtKB-KW"/>
</dbReference>
<dbReference type="Proteomes" id="UP000535509">
    <property type="component" value="Unassembled WGS sequence"/>
</dbReference>
<dbReference type="GO" id="GO:0071978">
    <property type="term" value="P:bacterial-type flagellum-dependent swarming motility"/>
    <property type="evidence" value="ECO:0007669"/>
    <property type="project" value="TreeGrafter"/>
</dbReference>
<dbReference type="InterPro" id="IPR005503">
    <property type="entry name" value="FliL"/>
</dbReference>
<evidence type="ECO:0000256" key="9">
    <source>
        <dbReference type="ARBA" id="ARBA00023136"/>
    </source>
</evidence>
<organism evidence="12 15">
    <name type="scientific">Campylobacter fetus</name>
    <dbReference type="NCBI Taxonomy" id="196"/>
    <lineage>
        <taxon>Bacteria</taxon>
        <taxon>Pseudomonadati</taxon>
        <taxon>Campylobacterota</taxon>
        <taxon>Epsilonproteobacteria</taxon>
        <taxon>Campylobacterales</taxon>
        <taxon>Campylobacteraceae</taxon>
        <taxon>Campylobacter</taxon>
    </lineage>
</organism>
<evidence type="ECO:0000313" key="15">
    <source>
        <dbReference type="Proteomes" id="UP000557842"/>
    </source>
</evidence>
<dbReference type="GO" id="GO:0009425">
    <property type="term" value="C:bacterial-type flagellum basal body"/>
    <property type="evidence" value="ECO:0007669"/>
    <property type="project" value="InterPro"/>
</dbReference>
<feature type="region of interest" description="Disordered" evidence="11">
    <location>
        <begin position="50"/>
        <end position="70"/>
    </location>
</feature>
<evidence type="ECO:0000256" key="6">
    <source>
        <dbReference type="ARBA" id="ARBA00022692"/>
    </source>
</evidence>
<evidence type="ECO:0000256" key="11">
    <source>
        <dbReference type="SAM" id="MobiDB-lite"/>
    </source>
</evidence>
<evidence type="ECO:0000256" key="2">
    <source>
        <dbReference type="ARBA" id="ARBA00004162"/>
    </source>
</evidence>
<dbReference type="GO" id="GO:0005886">
    <property type="term" value="C:plasma membrane"/>
    <property type="evidence" value="ECO:0007669"/>
    <property type="project" value="UniProtKB-SubCell"/>
</dbReference>
<keyword evidence="12" id="KW-0969">Cilium</keyword>
<dbReference type="EMBL" id="AABQDW010000001">
    <property type="protein sequence ID" value="EAI5407317.1"/>
    <property type="molecule type" value="Genomic_DNA"/>
</dbReference>
<dbReference type="AlphaFoldDB" id="A0A5L8V777"/>
<dbReference type="RefSeq" id="WP_002849449.1">
    <property type="nucleotide sequence ID" value="NZ_AABUZP020000005.1"/>
</dbReference>
<reference evidence="12 15" key="1">
    <citation type="submission" date="2018-05" db="EMBL/GenBank/DDBJ databases">
        <authorList>
            <consortium name="PulseNet: The National Subtyping Network for Foodborne Disease Surveillance"/>
            <person name="Tarr C.L."/>
            <person name="Trees E."/>
            <person name="Katz L.S."/>
            <person name="Carleton-Romer H.A."/>
            <person name="Stroika S."/>
            <person name="Kucerova Z."/>
            <person name="Roache K.F."/>
            <person name="Sabol A.L."/>
            <person name="Besser J."/>
            <person name="Gerner-Smidt P."/>
        </authorList>
    </citation>
    <scope>NUCLEOTIDE SEQUENCE [LARGE SCALE GENOMIC DNA]</scope>
    <source>
        <strain evidence="12 15">2016D-0221</strain>
        <strain evidence="13 14">PNUSAC001503</strain>
    </source>
</reference>
<sequence length="175" mass="19447">MADEAKTTEGGSKKSPVVLIAIVGVLVFLLIIGALVAFMLVGSSSEQKMEANQAPNSTQQQAAPSPKQRSNDFFNVGPMYPMDQFLVNLLSESGSRFLKTTLNLELSEQTLSPEIDKKKPLIRDIIIRTLSSKTYEDVSTSKGKERLKDELVTKINEILRDGYIKNVYFTDFIVQ</sequence>
<gene>
    <name evidence="12" type="primary">fliL</name>
    <name evidence="12" type="ORF">BVH53_01135</name>
    <name evidence="13" type="ORF">CX802_05255</name>
</gene>
<proteinExistence type="inferred from homology"/>
<evidence type="ECO:0000256" key="1">
    <source>
        <dbReference type="ARBA" id="ARBA00002254"/>
    </source>
</evidence>
<feature type="compositionally biased region" description="Polar residues" evidence="11">
    <location>
        <begin position="53"/>
        <end position="70"/>
    </location>
</feature>
<keyword evidence="4 10" id="KW-1003">Cell membrane</keyword>
<dbReference type="NCBIfam" id="NF006283">
    <property type="entry name" value="PRK08455.1"/>
    <property type="match status" value="1"/>
</dbReference>
<evidence type="ECO:0000256" key="3">
    <source>
        <dbReference type="ARBA" id="ARBA00008281"/>
    </source>
</evidence>
<dbReference type="OMA" id="KVEFEMA"/>